<reference evidence="11" key="1">
    <citation type="submission" date="2021-07" db="EMBL/GenBank/DDBJ databases">
        <title>Draft genome of Mortierella alpina, strain LL118, isolated from an aspen leaf litter sample.</title>
        <authorList>
            <person name="Yang S."/>
            <person name="Vinatzer B.A."/>
        </authorList>
    </citation>
    <scope>NUCLEOTIDE SEQUENCE</scope>
    <source>
        <strain evidence="11">LL118</strain>
    </source>
</reference>
<evidence type="ECO:0000256" key="4">
    <source>
        <dbReference type="ARBA" id="ARBA00022741"/>
    </source>
</evidence>
<feature type="region of interest" description="Disordered" evidence="8">
    <location>
        <begin position="793"/>
        <end position="816"/>
    </location>
</feature>
<feature type="region of interest" description="Disordered" evidence="8">
    <location>
        <begin position="1213"/>
        <end position="1244"/>
    </location>
</feature>
<evidence type="ECO:0000256" key="9">
    <source>
        <dbReference type="SAM" id="Phobius"/>
    </source>
</evidence>
<evidence type="ECO:0000259" key="10">
    <source>
        <dbReference type="PROSITE" id="PS50893"/>
    </source>
</evidence>
<feature type="transmembrane region" description="Helical" evidence="9">
    <location>
        <begin position="299"/>
        <end position="317"/>
    </location>
</feature>
<protein>
    <recommendedName>
        <fullName evidence="10">ABC transporter domain-containing protein</fullName>
    </recommendedName>
</protein>
<feature type="transmembrane region" description="Helical" evidence="9">
    <location>
        <begin position="549"/>
        <end position="580"/>
    </location>
</feature>
<feature type="compositionally biased region" description="Basic and acidic residues" evidence="8">
    <location>
        <begin position="1218"/>
        <end position="1237"/>
    </location>
</feature>
<dbReference type="GO" id="GO:0016887">
    <property type="term" value="F:ATP hydrolysis activity"/>
    <property type="evidence" value="ECO:0007669"/>
    <property type="project" value="InterPro"/>
</dbReference>
<keyword evidence="6 9" id="KW-1133">Transmembrane helix</keyword>
<feature type="region of interest" description="Disordered" evidence="8">
    <location>
        <begin position="79"/>
        <end position="119"/>
    </location>
</feature>
<feature type="domain" description="ABC transporter" evidence="10">
    <location>
        <begin position="841"/>
        <end position="1070"/>
    </location>
</feature>
<organism evidence="11 12">
    <name type="scientific">Mortierella alpina</name>
    <name type="common">Oleaginous fungus</name>
    <name type="synonym">Mortierella renispora</name>
    <dbReference type="NCBI Taxonomy" id="64518"/>
    <lineage>
        <taxon>Eukaryota</taxon>
        <taxon>Fungi</taxon>
        <taxon>Fungi incertae sedis</taxon>
        <taxon>Mucoromycota</taxon>
        <taxon>Mortierellomycotina</taxon>
        <taxon>Mortierellomycetes</taxon>
        <taxon>Mortierellales</taxon>
        <taxon>Mortierellaceae</taxon>
        <taxon>Mortierella</taxon>
    </lineage>
</organism>
<dbReference type="InterPro" id="IPR013525">
    <property type="entry name" value="ABC2_TM"/>
</dbReference>
<dbReference type="PANTHER" id="PTHR19229">
    <property type="entry name" value="ATP-BINDING CASSETTE TRANSPORTER SUBFAMILY A ABCA"/>
    <property type="match status" value="1"/>
</dbReference>
<keyword evidence="5" id="KW-0067">ATP-binding</keyword>
<name>A0A9P8A749_MORAP</name>
<dbReference type="PANTHER" id="PTHR19229:SF205">
    <property type="entry name" value="ABC TRANSPORTER A FAMILY MEMBER 1-RELATED"/>
    <property type="match status" value="1"/>
</dbReference>
<feature type="compositionally biased region" description="Polar residues" evidence="8">
    <location>
        <begin position="95"/>
        <end position="115"/>
    </location>
</feature>
<dbReference type="GO" id="GO:0140359">
    <property type="term" value="F:ABC-type transporter activity"/>
    <property type="evidence" value="ECO:0007669"/>
    <property type="project" value="InterPro"/>
</dbReference>
<dbReference type="InterPro" id="IPR003593">
    <property type="entry name" value="AAA+_ATPase"/>
</dbReference>
<dbReference type="InterPro" id="IPR027417">
    <property type="entry name" value="P-loop_NTPase"/>
</dbReference>
<evidence type="ECO:0000256" key="2">
    <source>
        <dbReference type="ARBA" id="ARBA00022448"/>
    </source>
</evidence>
<dbReference type="EMBL" id="JAIFTL010000092">
    <property type="protein sequence ID" value="KAG9323651.1"/>
    <property type="molecule type" value="Genomic_DNA"/>
</dbReference>
<dbReference type="InterPro" id="IPR026082">
    <property type="entry name" value="ABCA"/>
</dbReference>
<dbReference type="Pfam" id="PF00005">
    <property type="entry name" value="ABC_tran"/>
    <property type="match status" value="1"/>
</dbReference>
<dbReference type="InterPro" id="IPR003439">
    <property type="entry name" value="ABC_transporter-like_ATP-bd"/>
</dbReference>
<evidence type="ECO:0000256" key="3">
    <source>
        <dbReference type="ARBA" id="ARBA00022692"/>
    </source>
</evidence>
<keyword evidence="3 9" id="KW-0812">Transmembrane</keyword>
<feature type="transmembrane region" description="Helical" evidence="9">
    <location>
        <begin position="586"/>
        <end position="606"/>
    </location>
</feature>
<keyword evidence="4" id="KW-0547">Nucleotide-binding</keyword>
<feature type="compositionally biased region" description="Polar residues" evidence="8">
    <location>
        <begin position="1140"/>
        <end position="1150"/>
    </location>
</feature>
<dbReference type="CDD" id="cd03263">
    <property type="entry name" value="ABC_subfamily_A"/>
    <property type="match status" value="1"/>
</dbReference>
<evidence type="ECO:0000313" key="11">
    <source>
        <dbReference type="EMBL" id="KAG9323651.1"/>
    </source>
</evidence>
<accession>A0A9P8A749</accession>
<dbReference type="FunFam" id="3.40.50.300:FF:000665">
    <property type="entry name" value="ABC transporter A family member 2"/>
    <property type="match status" value="1"/>
</dbReference>
<dbReference type="InterPro" id="IPR017871">
    <property type="entry name" value="ABC_transporter-like_CS"/>
</dbReference>
<sequence>MGMPISFDLSEDEVRTKLCTAPDCRCPDCHQRRLIRLGSLTAHQHRYSRSGQMGGIHAGYIFTDLPDYRFRHALNAETQVPAASARDNGPFPGSQRVTRGSGSHTGSEAQRTTTGEFHGETLTGARTLTNASSSTAATATATAATAAATATATAAASSQTSFTSVSAVEARGAVVLDAEQQERCDDEEGTAHGRDRHQRVRAQAWATNVEGLDYYHESDQDAVAEMPSISAEQPAQDPAILSEESTANNMQHSVKAQQAQPRAAHRDFSYQSGIAIGFRQLWTMLKRNTTLQIRYRRSTFAQTLLGPILFLFLLWVLQKADTSAQLKSNYHPEPWALPGISQCQGRTPGDPCINVMFTPDTPEIRQILAAVNNRNQIREPNVQLGFETAMTTADLSAPPTSTLGMVPVPNAKFIYDYTLQNPNTTRFGIEFSIVEGPPKNFVYQTWFNFTNSANSTDPFGDSLLSFTRAVDEAILQIVDSNSATLSTSLKDFPLVPPTLASDQVVSSLGAMFFFCSMMVIFICVLNQIVTEKELHLRHSMQMMGLKTIVYWLSWWLSNAVLVLISAVVICAFGIAFGFSVFKNSNFLALLVTFFLFGLSMVTMAFWITTMVKASRTAILIGIFLFIIGLLFESMVFSNSYVGYLWYDSGTSPIARYVLMFIPFFNFGKIFLDMSLFSTGRFDVLTETYIPGPGFHWSDLYNKIPADFTPTYDDARTRHPDVPAPIQSWYLMLMNIGVFVILTLYFDQVVADDYGNKRHPLFFLDPSFYGWNIRKKLSVQEWIAAQQANKTKRDVRMKKMTKNRSDTQVEDSDDEDVVEERNHALDGSIETQARICNLQKVFQESSFRKSPLDKIAVKDLCLTLQEGKLLALLGQNGAGKSTTMNMLSGLTKSTGGDALFYGLSMNSEMAQIRSMMGVCPQHDILFGDLTAEEHIQLYAGLKNVPKHEIPQLTEDRLKAVRLWKVKDRLSQTYSGGMKRRLSLVISTLGDPSIVFLDEPTTGMDPTNRRHVWSFIEKFKQGRIIILTTHSMEEADILGDRICVMAHGRLRAIGNSVHLKNKFGAGYRISLVTDPANTQLVKSLIESKVPGCILKDDSAGALLYQFPPTAMGSIPRLVQWLEGVDGGAGSGQGGSTPSSRSAQGSNANSGRNTPVLAMAPSGSMMDSLSPVQAGSVPDYNNVGAAETLVHGYGISQTSLEEVFLKLIRDANPEGYQGYEVSKHGKEDEKKQQQDSESTLRNRAPGR</sequence>
<dbReference type="Pfam" id="PF12698">
    <property type="entry name" value="ABC2_membrane_3"/>
    <property type="match status" value="1"/>
</dbReference>
<gene>
    <name evidence="11" type="ORF">KVV02_002947</name>
</gene>
<feature type="transmembrane region" description="Helical" evidence="9">
    <location>
        <begin position="618"/>
        <end position="641"/>
    </location>
</feature>
<evidence type="ECO:0000256" key="5">
    <source>
        <dbReference type="ARBA" id="ARBA00022840"/>
    </source>
</evidence>
<evidence type="ECO:0000313" key="12">
    <source>
        <dbReference type="Proteomes" id="UP000717515"/>
    </source>
</evidence>
<evidence type="ECO:0000256" key="6">
    <source>
        <dbReference type="ARBA" id="ARBA00022989"/>
    </source>
</evidence>
<feature type="region of interest" description="Disordered" evidence="8">
    <location>
        <begin position="1123"/>
        <end position="1167"/>
    </location>
</feature>
<dbReference type="GO" id="GO:0005524">
    <property type="term" value="F:ATP binding"/>
    <property type="evidence" value="ECO:0007669"/>
    <property type="project" value="UniProtKB-KW"/>
</dbReference>
<dbReference type="Proteomes" id="UP000717515">
    <property type="component" value="Unassembled WGS sequence"/>
</dbReference>
<dbReference type="SMART" id="SM00382">
    <property type="entry name" value="AAA"/>
    <property type="match status" value="1"/>
</dbReference>
<dbReference type="AlphaFoldDB" id="A0A9P8A749"/>
<feature type="compositionally biased region" description="Acidic residues" evidence="8">
    <location>
        <begin position="807"/>
        <end position="816"/>
    </location>
</feature>
<comment type="caution">
    <text evidence="11">The sequence shown here is derived from an EMBL/GenBank/DDBJ whole genome shotgun (WGS) entry which is preliminary data.</text>
</comment>
<evidence type="ECO:0000256" key="1">
    <source>
        <dbReference type="ARBA" id="ARBA00004141"/>
    </source>
</evidence>
<evidence type="ECO:0000256" key="7">
    <source>
        <dbReference type="ARBA" id="ARBA00023136"/>
    </source>
</evidence>
<feature type="compositionally biased region" description="Gly residues" evidence="8">
    <location>
        <begin position="1123"/>
        <end position="1132"/>
    </location>
</feature>
<feature type="transmembrane region" description="Helical" evidence="9">
    <location>
        <begin position="508"/>
        <end position="529"/>
    </location>
</feature>
<proteinExistence type="predicted"/>
<dbReference type="PROSITE" id="PS50893">
    <property type="entry name" value="ABC_TRANSPORTER_2"/>
    <property type="match status" value="1"/>
</dbReference>
<dbReference type="GO" id="GO:0016020">
    <property type="term" value="C:membrane"/>
    <property type="evidence" value="ECO:0007669"/>
    <property type="project" value="UniProtKB-SubCell"/>
</dbReference>
<keyword evidence="2" id="KW-0813">Transport</keyword>
<feature type="transmembrane region" description="Helical" evidence="9">
    <location>
        <begin position="653"/>
        <end position="671"/>
    </location>
</feature>
<dbReference type="SUPFAM" id="SSF52540">
    <property type="entry name" value="P-loop containing nucleoside triphosphate hydrolases"/>
    <property type="match status" value="1"/>
</dbReference>
<dbReference type="PROSITE" id="PS00211">
    <property type="entry name" value="ABC_TRANSPORTER_1"/>
    <property type="match status" value="1"/>
</dbReference>
<keyword evidence="7 9" id="KW-0472">Membrane</keyword>
<dbReference type="Gene3D" id="3.40.50.300">
    <property type="entry name" value="P-loop containing nucleotide triphosphate hydrolases"/>
    <property type="match status" value="1"/>
</dbReference>
<dbReference type="GO" id="GO:0005319">
    <property type="term" value="F:lipid transporter activity"/>
    <property type="evidence" value="ECO:0007669"/>
    <property type="project" value="TreeGrafter"/>
</dbReference>
<comment type="subcellular location">
    <subcellularLocation>
        <location evidence="1">Membrane</location>
        <topology evidence="1">Multi-pass membrane protein</topology>
    </subcellularLocation>
</comment>
<evidence type="ECO:0000256" key="8">
    <source>
        <dbReference type="SAM" id="MobiDB-lite"/>
    </source>
</evidence>